<sequence length="30" mass="3704">MNKFEDLATYYIEELEKYSLEQFRTKPSTE</sequence>
<dbReference type="Proteomes" id="UP000006997">
    <property type="component" value="Unassembled WGS sequence"/>
</dbReference>
<organism evidence="1 2">
    <name type="scientific">Bacillus cereus MC67</name>
    <dbReference type="NCBI Taxonomy" id="1053219"/>
    <lineage>
        <taxon>Bacteria</taxon>
        <taxon>Bacillati</taxon>
        <taxon>Bacillota</taxon>
        <taxon>Bacilli</taxon>
        <taxon>Bacillales</taxon>
        <taxon>Bacillaceae</taxon>
        <taxon>Bacillus</taxon>
        <taxon>Bacillus cereus group</taxon>
    </lineage>
</organism>
<protein>
    <submittedName>
        <fullName evidence="1">Uncharacterized protein</fullName>
    </submittedName>
</protein>
<proteinExistence type="predicted"/>
<comment type="caution">
    <text evidence="1">The sequence shown here is derived from an EMBL/GenBank/DDBJ whole genome shotgun (WGS) entry which is preliminary data.</text>
</comment>
<name>J8C970_BACCE</name>
<evidence type="ECO:0000313" key="1">
    <source>
        <dbReference type="EMBL" id="EJR02724.1"/>
    </source>
</evidence>
<dbReference type="AlphaFoldDB" id="J8C970"/>
<reference evidence="1 2" key="1">
    <citation type="submission" date="2012-04" db="EMBL/GenBank/DDBJ databases">
        <title>The Genome Sequence of Bacillus cereus MC67.</title>
        <authorList>
            <consortium name="The Broad Institute Genome Sequencing Platform"/>
            <consortium name="The Broad Institute Genome Sequencing Center for Infectious Disease"/>
            <person name="Feldgarden M."/>
            <person name="Van der Auwera G.A."/>
            <person name="Mahillon J."/>
            <person name="Duprez V."/>
            <person name="Timmery S."/>
            <person name="Mattelet C."/>
            <person name="Dierick K."/>
            <person name="Sun M."/>
            <person name="Yu Z."/>
            <person name="Zhu L."/>
            <person name="Hu X."/>
            <person name="Shank E.B."/>
            <person name="Swiecicka I."/>
            <person name="Hansen B.M."/>
            <person name="Andrup L."/>
            <person name="Young S.K."/>
            <person name="Zeng Q."/>
            <person name="Gargeya S."/>
            <person name="Fitzgerald M."/>
            <person name="Haas B."/>
            <person name="Abouelleil A."/>
            <person name="Alvarado L."/>
            <person name="Arachchi H.M."/>
            <person name="Berlin A."/>
            <person name="Chapman S.B."/>
            <person name="Goldberg J."/>
            <person name="Griggs A."/>
            <person name="Gujja S."/>
            <person name="Hansen M."/>
            <person name="Howarth C."/>
            <person name="Imamovic A."/>
            <person name="Larimer J."/>
            <person name="McCowen C."/>
            <person name="Montmayeur A."/>
            <person name="Murphy C."/>
            <person name="Neiman D."/>
            <person name="Pearson M."/>
            <person name="Priest M."/>
            <person name="Roberts A."/>
            <person name="Saif S."/>
            <person name="Shea T."/>
            <person name="Sisk P."/>
            <person name="Sykes S."/>
            <person name="Wortman J."/>
            <person name="Nusbaum C."/>
            <person name="Birren B."/>
        </authorList>
    </citation>
    <scope>NUCLEOTIDE SEQUENCE [LARGE SCALE GENOMIC DNA]</scope>
    <source>
        <strain evidence="1 2">MC67</strain>
    </source>
</reference>
<gene>
    <name evidence="1" type="ORF">II3_01276</name>
</gene>
<evidence type="ECO:0000313" key="2">
    <source>
        <dbReference type="Proteomes" id="UP000006997"/>
    </source>
</evidence>
<dbReference type="HOGENOM" id="CLU_3401961_0_0_9"/>
<accession>J8C970</accession>
<dbReference type="EMBL" id="AHEN01000009">
    <property type="protein sequence ID" value="EJR02724.1"/>
    <property type="molecule type" value="Genomic_DNA"/>
</dbReference>